<sequence length="323" mass="38308">MPRGLKFQRKHRKLGYRIKYLYYFLARRDVLQKKVSYGDMNPNDIIYLIKPDFQDGVEGLLSLTFRQLLYISMAKKNGYIPYVDWKNYKTQYYDGRNNVWEYFFKQPSNLNENEIYRSKNVYLSGWTFRTINPEGLFEAEVFSDNRIRRESSKMLCEHIKFSAEVLRIVDQEARNLQIEKCIGVYIRGTDYVKLKPSGEYVQPSVNQMKCKIWEFENKYNAPIFLVTEDGDIFDELKSEFGEIIKIVSFDTFIRNYEGKEVLSKSDVLEKDKKLRGQKYLAKMILLAKCKYFVGSMTQGSKFSYILNNGNYSDEYVFDLGLYP</sequence>
<reference evidence="1" key="1">
    <citation type="submission" date="2019-11" db="EMBL/GenBank/DDBJ databases">
        <authorList>
            <person name="Feng L."/>
        </authorList>
    </citation>
    <scope>NUCLEOTIDE SEQUENCE</scope>
    <source>
        <strain evidence="1">RtorquesLFYP15</strain>
    </source>
</reference>
<dbReference type="EMBL" id="CACRUQ010000005">
    <property type="protein sequence ID" value="VYT79761.1"/>
    <property type="molecule type" value="Genomic_DNA"/>
</dbReference>
<dbReference type="Gene3D" id="3.40.50.11350">
    <property type="match status" value="1"/>
</dbReference>
<dbReference type="AlphaFoldDB" id="A0A6N2ZKE3"/>
<evidence type="ECO:0000313" key="1">
    <source>
        <dbReference type="EMBL" id="VYT79761.1"/>
    </source>
</evidence>
<dbReference type="RefSeq" id="WP_423248485.1">
    <property type="nucleotide sequence ID" value="NZ_CACRUQ010000005.1"/>
</dbReference>
<organism evidence="1">
    <name type="scientific">[Ruminococcus] torques</name>
    <dbReference type="NCBI Taxonomy" id="33039"/>
    <lineage>
        <taxon>Bacteria</taxon>
        <taxon>Bacillati</taxon>
        <taxon>Bacillota</taxon>
        <taxon>Clostridia</taxon>
        <taxon>Lachnospirales</taxon>
        <taxon>Lachnospiraceae</taxon>
        <taxon>Mediterraneibacter</taxon>
    </lineage>
</organism>
<proteinExistence type="predicted"/>
<name>A0A6N2ZKE3_9FIRM</name>
<accession>A0A6N2ZKE3</accession>
<gene>
    <name evidence="1" type="ORF">RTLFYP15_00745</name>
</gene>
<protein>
    <submittedName>
        <fullName evidence="1">Uncharacterized protein</fullName>
    </submittedName>
</protein>